<feature type="chain" id="PRO_5034162441" description="Acrosin" evidence="10">
    <location>
        <begin position="19"/>
        <end position="347"/>
    </location>
</feature>
<evidence type="ECO:0000256" key="7">
    <source>
        <dbReference type="ARBA" id="ARBA00023157"/>
    </source>
</evidence>
<feature type="region of interest" description="Disordered" evidence="9">
    <location>
        <begin position="275"/>
        <end position="313"/>
    </location>
</feature>
<keyword evidence="13" id="KW-1185">Reference proteome</keyword>
<evidence type="ECO:0000313" key="13">
    <source>
        <dbReference type="Proteomes" id="UP000694401"/>
    </source>
</evidence>
<evidence type="ECO:0000256" key="1">
    <source>
        <dbReference type="ARBA" id="ARBA00001656"/>
    </source>
</evidence>
<dbReference type="PANTHER" id="PTHR24252">
    <property type="entry name" value="ACROSIN-RELATED"/>
    <property type="match status" value="1"/>
</dbReference>
<dbReference type="InterPro" id="IPR033116">
    <property type="entry name" value="TRYPSIN_SER"/>
</dbReference>
<dbReference type="PANTHER" id="PTHR24252:SF8">
    <property type="entry name" value="ACROSIN"/>
    <property type="match status" value="1"/>
</dbReference>
<dbReference type="InterPro" id="IPR043504">
    <property type="entry name" value="Peptidase_S1_PA_chymotrypsin"/>
</dbReference>
<dbReference type="CDD" id="cd00190">
    <property type="entry name" value="Tryp_SPc"/>
    <property type="match status" value="1"/>
</dbReference>
<keyword evidence="4" id="KW-0645">Protease</keyword>
<evidence type="ECO:0000256" key="5">
    <source>
        <dbReference type="ARBA" id="ARBA00022801"/>
    </source>
</evidence>
<organism evidence="12 13">
    <name type="scientific">Zosterops lateralis melanops</name>
    <dbReference type="NCBI Taxonomy" id="1220523"/>
    <lineage>
        <taxon>Eukaryota</taxon>
        <taxon>Metazoa</taxon>
        <taxon>Chordata</taxon>
        <taxon>Craniata</taxon>
        <taxon>Vertebrata</taxon>
        <taxon>Euteleostomi</taxon>
        <taxon>Archelosauria</taxon>
        <taxon>Archosauria</taxon>
        <taxon>Dinosauria</taxon>
        <taxon>Saurischia</taxon>
        <taxon>Theropoda</taxon>
        <taxon>Coelurosauria</taxon>
        <taxon>Aves</taxon>
        <taxon>Neognathae</taxon>
        <taxon>Neoaves</taxon>
        <taxon>Telluraves</taxon>
        <taxon>Australaves</taxon>
        <taxon>Passeriformes</taxon>
        <taxon>Sylvioidea</taxon>
        <taxon>Zosteropidae</taxon>
        <taxon>Zosterops</taxon>
    </lineage>
</organism>
<dbReference type="GO" id="GO:0006508">
    <property type="term" value="P:proteolysis"/>
    <property type="evidence" value="ECO:0007669"/>
    <property type="project" value="UniProtKB-KW"/>
</dbReference>
<dbReference type="FunFam" id="2.40.10.10:FF:000002">
    <property type="entry name" value="Transmembrane protease serine"/>
    <property type="match status" value="1"/>
</dbReference>
<evidence type="ECO:0000256" key="6">
    <source>
        <dbReference type="ARBA" id="ARBA00022825"/>
    </source>
</evidence>
<dbReference type="Proteomes" id="UP000694401">
    <property type="component" value="Unassembled WGS sequence"/>
</dbReference>
<keyword evidence="7" id="KW-1015">Disulfide bond</keyword>
<dbReference type="PROSITE" id="PS50240">
    <property type="entry name" value="TRYPSIN_DOM"/>
    <property type="match status" value="1"/>
</dbReference>
<sequence length="347" mass="37867">MAFLWVLVLLALARPVGGTWDSCRTCVLRPMASDHSSVASADDTSRVVGGTGVQPGAWPGIVSIQVTWENGTWHMCAGVLLSSQWVLTVAHCFARVVMGATDLSQPGPEAAVRHIQRLQVHQHYVPATARNDIALVELDQPVECSDYIQLGCVPDASLRVSELKSCYIAAQGTGMVLQEAKVHLMDTELCNSSRWYGGAVLPRTLCVGYPHGAIDTCQGDSGGPLVCKDNGADYYWLVGMNSWGRGCDRARHPEIYTSTQHFYNWILLQTGLSPAERAGPAPEPVATSAPERHVKPEEQINLTPEYSQKPAATSSGTSLPLAFPHQILVQFWNLLQEFLQFMKDKKA</sequence>
<reference evidence="12" key="2">
    <citation type="submission" date="2025-09" db="UniProtKB">
        <authorList>
            <consortium name="Ensembl"/>
        </authorList>
    </citation>
    <scope>IDENTIFICATION</scope>
</reference>
<dbReference type="SUPFAM" id="SSF50494">
    <property type="entry name" value="Trypsin-like serine proteases"/>
    <property type="match status" value="1"/>
</dbReference>
<dbReference type="EC" id="3.4.21.10" evidence="2"/>
<dbReference type="Gene3D" id="2.40.10.10">
    <property type="entry name" value="Trypsin-like serine proteases"/>
    <property type="match status" value="1"/>
</dbReference>
<feature type="signal peptide" evidence="10">
    <location>
        <begin position="1"/>
        <end position="18"/>
    </location>
</feature>
<name>A0A8D2PWC5_ZOSLA</name>
<keyword evidence="6" id="KW-0720">Serine protease</keyword>
<dbReference type="InterPro" id="IPR009003">
    <property type="entry name" value="Peptidase_S1_PA"/>
</dbReference>
<evidence type="ECO:0000256" key="9">
    <source>
        <dbReference type="SAM" id="MobiDB-lite"/>
    </source>
</evidence>
<reference evidence="12" key="1">
    <citation type="submission" date="2025-08" db="UniProtKB">
        <authorList>
            <consortium name="Ensembl"/>
        </authorList>
    </citation>
    <scope>IDENTIFICATION</scope>
</reference>
<dbReference type="SMART" id="SM00020">
    <property type="entry name" value="Tryp_SPc"/>
    <property type="match status" value="1"/>
</dbReference>
<evidence type="ECO:0000313" key="12">
    <source>
        <dbReference type="Ensembl" id="ENSZLMP00000020117.1"/>
    </source>
</evidence>
<evidence type="ECO:0000256" key="4">
    <source>
        <dbReference type="ARBA" id="ARBA00022670"/>
    </source>
</evidence>
<evidence type="ECO:0000256" key="8">
    <source>
        <dbReference type="ARBA" id="ARBA00024195"/>
    </source>
</evidence>
<accession>A0A8D2PWC5</accession>
<keyword evidence="10" id="KW-0732">Signal</keyword>
<feature type="compositionally biased region" description="Polar residues" evidence="9">
    <location>
        <begin position="300"/>
        <end position="313"/>
    </location>
</feature>
<comment type="catalytic activity">
    <reaction evidence="1">
        <text>Preferential cleavage: Arg-|-Xaa, Lys-|-Xaa.</text>
        <dbReference type="EC" id="3.4.21.10"/>
    </reaction>
</comment>
<dbReference type="GO" id="GO:0007340">
    <property type="term" value="P:acrosome reaction"/>
    <property type="evidence" value="ECO:0007669"/>
    <property type="project" value="TreeGrafter"/>
</dbReference>
<dbReference type="GO" id="GO:0004252">
    <property type="term" value="F:serine-type endopeptidase activity"/>
    <property type="evidence" value="ECO:0007669"/>
    <property type="project" value="InterPro"/>
</dbReference>
<dbReference type="PROSITE" id="PS00135">
    <property type="entry name" value="TRYPSIN_SER"/>
    <property type="match status" value="1"/>
</dbReference>
<comment type="similarity">
    <text evidence="8">Belongs to the peptidase S1 family. CLIP subfamily.</text>
</comment>
<dbReference type="InterPro" id="IPR001314">
    <property type="entry name" value="Peptidase_S1A"/>
</dbReference>
<evidence type="ECO:0000256" key="2">
    <source>
        <dbReference type="ARBA" id="ARBA00012050"/>
    </source>
</evidence>
<dbReference type="Ensembl" id="ENSZLMT00000020662.1">
    <property type="protein sequence ID" value="ENSZLMP00000020117.1"/>
    <property type="gene ID" value="ENSZLMG00000013867.1"/>
</dbReference>
<evidence type="ECO:0000256" key="10">
    <source>
        <dbReference type="SAM" id="SignalP"/>
    </source>
</evidence>
<dbReference type="PRINTS" id="PR00722">
    <property type="entry name" value="CHYMOTRYPSIN"/>
</dbReference>
<evidence type="ECO:0000256" key="3">
    <source>
        <dbReference type="ARBA" id="ARBA00017161"/>
    </source>
</evidence>
<keyword evidence="5" id="KW-0378">Hydrolase</keyword>
<feature type="domain" description="Peptidase S1" evidence="11">
    <location>
        <begin position="47"/>
        <end position="271"/>
    </location>
</feature>
<dbReference type="Pfam" id="PF00089">
    <property type="entry name" value="Trypsin"/>
    <property type="match status" value="1"/>
</dbReference>
<dbReference type="InterPro" id="IPR001254">
    <property type="entry name" value="Trypsin_dom"/>
</dbReference>
<evidence type="ECO:0000259" key="11">
    <source>
        <dbReference type="PROSITE" id="PS50240"/>
    </source>
</evidence>
<protein>
    <recommendedName>
        <fullName evidence="3">Acrosin</fullName>
        <ecNumber evidence="2">3.4.21.10</ecNumber>
    </recommendedName>
</protein>
<proteinExistence type="inferred from homology"/>
<dbReference type="AlphaFoldDB" id="A0A8D2PWC5"/>